<dbReference type="RefSeq" id="WP_013943530.1">
    <property type="nucleotide sequence ID" value="NC_015713.1"/>
</dbReference>
<dbReference type="AlphaFoldDB" id="F8L8E0"/>
<evidence type="ECO:0000313" key="2">
    <source>
        <dbReference type="EMBL" id="CCB89063.1"/>
    </source>
</evidence>
<reference key="1">
    <citation type="journal article" date="2011" name="Mol. Biol. Evol.">
        <title>Unity in variety -- the pan-genome of the Chlamydiae.</title>
        <authorList>
            <person name="Collingro A."/>
            <person name="Tischler P."/>
            <person name="Weinmaier T."/>
            <person name="Penz T."/>
            <person name="Heinz E."/>
            <person name="Brunham R.C."/>
            <person name="Read T.D."/>
            <person name="Bavoil P.M."/>
            <person name="Sachse K."/>
            <person name="Kahane S."/>
            <person name="Friedman M.G."/>
            <person name="Rattei T."/>
            <person name="Myers G.S.A."/>
            <person name="Horn M."/>
        </authorList>
    </citation>
    <scope>NUCLEOTIDE SEQUENCE</scope>
    <source>
        <strain>Z</strain>
    </source>
</reference>
<gene>
    <name evidence="2" type="ordered locus">SNE_A11860</name>
</gene>
<keyword evidence="3" id="KW-1185">Reference proteome</keyword>
<feature type="transmembrane region" description="Helical" evidence="1">
    <location>
        <begin position="191"/>
        <end position="215"/>
    </location>
</feature>
<proteinExistence type="predicted"/>
<keyword evidence="1" id="KW-0812">Transmembrane</keyword>
<feature type="transmembrane region" description="Helical" evidence="1">
    <location>
        <begin position="70"/>
        <end position="93"/>
    </location>
</feature>
<dbReference type="KEGG" id="sng:SNE_A11860"/>
<organism evidence="2 3">
    <name type="scientific">Simkania negevensis (strain ATCC VR-1471 / DSM 27360 / Z)</name>
    <dbReference type="NCBI Taxonomy" id="331113"/>
    <lineage>
        <taxon>Bacteria</taxon>
        <taxon>Pseudomonadati</taxon>
        <taxon>Chlamydiota</taxon>
        <taxon>Chlamydiia</taxon>
        <taxon>Parachlamydiales</taxon>
        <taxon>Simkaniaceae</taxon>
        <taxon>Simkania</taxon>
    </lineage>
</organism>
<reference evidence="2 3" key="2">
    <citation type="journal article" date="2011" name="Mol. Biol. Evol.">
        <title>Unity in variety--the pan-genome of the Chlamydiae.</title>
        <authorList>
            <person name="Collingro A."/>
            <person name="Tischler P."/>
            <person name="Weinmaier T."/>
            <person name="Penz T."/>
            <person name="Heinz E."/>
            <person name="Brunham R.C."/>
            <person name="Read T.D."/>
            <person name="Bavoil P.M."/>
            <person name="Sachse K."/>
            <person name="Kahane S."/>
            <person name="Friedman M.G."/>
            <person name="Rattei T."/>
            <person name="Myers G.S."/>
            <person name="Horn M."/>
        </authorList>
    </citation>
    <scope>NUCLEOTIDE SEQUENCE [LARGE SCALE GENOMIC DNA]</scope>
    <source>
        <strain evidence="3">ATCC VR-1471 / Z</strain>
    </source>
</reference>
<accession>F8L8E0</accession>
<feature type="transmembrane region" description="Helical" evidence="1">
    <location>
        <begin position="128"/>
        <end position="145"/>
    </location>
</feature>
<evidence type="ECO:0000313" key="3">
    <source>
        <dbReference type="Proteomes" id="UP000000496"/>
    </source>
</evidence>
<name>F8L8E0_SIMNZ</name>
<sequence>MKDQINGTNCSLIGFGYFLARPYLWIGPLFAALLALIILMGVFFLVAYFSWPTSAGTGWLSYSWGVLKSFGYASISILALWVSLFPIILNVAFERMAARILHENKKEVKAEGMGQATFSSIQVIFRTLGWRLFWPLAAIICLFFFGPLTIFIAQIGMAHIAVIDGCDLSLSVQGVKGNVRIKQIKERRGPILVGGFMAGLLSIILTATIIGWVFWLPGVYAGTVLWSMHWNQIKASQPG</sequence>
<protein>
    <submittedName>
        <fullName evidence="2">Uncharacterized protein</fullName>
    </submittedName>
</protein>
<evidence type="ECO:0000256" key="1">
    <source>
        <dbReference type="SAM" id="Phobius"/>
    </source>
</evidence>
<dbReference type="STRING" id="331113.SNE_A11860"/>
<dbReference type="EMBL" id="FR872582">
    <property type="protein sequence ID" value="CCB89063.1"/>
    <property type="molecule type" value="Genomic_DNA"/>
</dbReference>
<feature type="transmembrane region" description="Helical" evidence="1">
    <location>
        <begin position="151"/>
        <end position="170"/>
    </location>
</feature>
<keyword evidence="1" id="KW-1133">Transmembrane helix</keyword>
<feature type="transmembrane region" description="Helical" evidence="1">
    <location>
        <begin position="23"/>
        <end position="50"/>
    </location>
</feature>
<dbReference type="HOGENOM" id="CLU_1160464_0_0_0"/>
<keyword evidence="1" id="KW-0472">Membrane</keyword>
<dbReference type="Proteomes" id="UP000000496">
    <property type="component" value="Chromosome gsn.131"/>
</dbReference>